<keyword evidence="1" id="KW-0413">Isomerase</keyword>
<name>A0A0B0P9F2_GOSAR</name>
<dbReference type="EMBL" id="KN419377">
    <property type="protein sequence ID" value="KHG21705.1"/>
    <property type="molecule type" value="Genomic_DNA"/>
</dbReference>
<dbReference type="Proteomes" id="UP000032142">
    <property type="component" value="Unassembled WGS sequence"/>
</dbReference>
<protein>
    <submittedName>
        <fullName evidence="1">1-deoxy-D-xylulose 5-phosphate reductoisomerase</fullName>
    </submittedName>
</protein>
<evidence type="ECO:0000313" key="2">
    <source>
        <dbReference type="Proteomes" id="UP000032142"/>
    </source>
</evidence>
<evidence type="ECO:0000313" key="1">
    <source>
        <dbReference type="EMBL" id="KHG21705.1"/>
    </source>
</evidence>
<gene>
    <name evidence="1" type="ORF">F383_02173</name>
</gene>
<keyword evidence="2" id="KW-1185">Reference proteome</keyword>
<dbReference type="AlphaFoldDB" id="A0A0B0P9F2"/>
<proteinExistence type="predicted"/>
<dbReference type="GO" id="GO:0016853">
    <property type="term" value="F:isomerase activity"/>
    <property type="evidence" value="ECO:0007669"/>
    <property type="project" value="UniProtKB-KW"/>
</dbReference>
<sequence>MKESWFIHLFQMVEKGRKENFSSLLLHCRGLNSRGIPIIWLQTKTIQDSLGLKQ</sequence>
<organism evidence="1 2">
    <name type="scientific">Gossypium arboreum</name>
    <name type="common">Tree cotton</name>
    <name type="synonym">Gossypium nanking</name>
    <dbReference type="NCBI Taxonomy" id="29729"/>
    <lineage>
        <taxon>Eukaryota</taxon>
        <taxon>Viridiplantae</taxon>
        <taxon>Streptophyta</taxon>
        <taxon>Embryophyta</taxon>
        <taxon>Tracheophyta</taxon>
        <taxon>Spermatophyta</taxon>
        <taxon>Magnoliopsida</taxon>
        <taxon>eudicotyledons</taxon>
        <taxon>Gunneridae</taxon>
        <taxon>Pentapetalae</taxon>
        <taxon>rosids</taxon>
        <taxon>malvids</taxon>
        <taxon>Malvales</taxon>
        <taxon>Malvaceae</taxon>
        <taxon>Malvoideae</taxon>
        <taxon>Gossypium</taxon>
    </lineage>
</organism>
<accession>A0A0B0P9F2</accession>
<reference evidence="2" key="1">
    <citation type="submission" date="2014-09" db="EMBL/GenBank/DDBJ databases">
        <authorList>
            <person name="Mudge J."/>
            <person name="Ramaraj T."/>
            <person name="Lindquist I.E."/>
            <person name="Bharti A.K."/>
            <person name="Sundararajan A."/>
            <person name="Cameron C.T."/>
            <person name="Woodward J.E."/>
            <person name="May G.D."/>
            <person name="Brubaker C."/>
            <person name="Broadhvest J."/>
            <person name="Wilkins T.A."/>
        </authorList>
    </citation>
    <scope>NUCLEOTIDE SEQUENCE</scope>
    <source>
        <strain evidence="2">cv. AKA8401</strain>
    </source>
</reference>